<proteinExistence type="predicted"/>
<dbReference type="PATRIC" id="fig|742817.3.peg.1071"/>
<feature type="non-terminal residue" evidence="2">
    <location>
        <position position="1"/>
    </location>
</feature>
<dbReference type="Gene3D" id="2.60.40.10">
    <property type="entry name" value="Immunoglobulins"/>
    <property type="match status" value="2"/>
</dbReference>
<feature type="domain" description="BACON" evidence="1">
    <location>
        <begin position="3"/>
        <end position="36"/>
    </location>
</feature>
<dbReference type="CDD" id="cd14948">
    <property type="entry name" value="BACON"/>
    <property type="match status" value="1"/>
</dbReference>
<name>H1DFH5_9BACT</name>
<reference evidence="2 3" key="1">
    <citation type="submission" date="2012-01" db="EMBL/GenBank/DDBJ databases">
        <title>The Genome Sequence of Odoribacter laneus YIT 12061.</title>
        <authorList>
            <consortium name="The Broad Institute Genome Sequencing Platform"/>
            <person name="Earl A."/>
            <person name="Ward D."/>
            <person name="Feldgarden M."/>
            <person name="Gevers D."/>
            <person name="Morotomi M."/>
            <person name="Young S.K."/>
            <person name="Zeng Q."/>
            <person name="Gargeya S."/>
            <person name="Fitzgerald M."/>
            <person name="Haas B."/>
            <person name="Abouelleil A."/>
            <person name="Alvarado L."/>
            <person name="Arachchi H.M."/>
            <person name="Berlin A."/>
            <person name="Chapman S.B."/>
            <person name="Gearin G."/>
            <person name="Goldberg J."/>
            <person name="Griggs A."/>
            <person name="Gujja S."/>
            <person name="Hansen M."/>
            <person name="Heiman D."/>
            <person name="Howarth C."/>
            <person name="Larimer J."/>
            <person name="Lui A."/>
            <person name="MacDonald P.J.P."/>
            <person name="McCowen C."/>
            <person name="Montmayeur A."/>
            <person name="Murphy C."/>
            <person name="Neiman D."/>
            <person name="Pearson M."/>
            <person name="Priest M."/>
            <person name="Roberts A."/>
            <person name="Saif S."/>
            <person name="Shea T."/>
            <person name="Sisk P."/>
            <person name="Stolte C."/>
            <person name="Sykes S."/>
            <person name="Wortman J."/>
            <person name="Nusbaum C."/>
            <person name="Birren B."/>
        </authorList>
    </citation>
    <scope>NUCLEOTIDE SEQUENCE [LARGE SCALE GENOMIC DNA]</scope>
    <source>
        <strain evidence="2 3">YIT 12061</strain>
    </source>
</reference>
<protein>
    <recommendedName>
        <fullName evidence="1">BACON domain-containing protein</fullName>
    </recommendedName>
</protein>
<evidence type="ECO:0000259" key="1">
    <source>
        <dbReference type="Pfam" id="PF13004"/>
    </source>
</evidence>
<dbReference type="HOGENOM" id="CLU_870209_0_0_10"/>
<dbReference type="InterPro" id="IPR024361">
    <property type="entry name" value="BACON"/>
</dbReference>
<dbReference type="RefSeq" id="WP_009136159.1">
    <property type="nucleotide sequence ID" value="NZ_JH594596.1"/>
</dbReference>
<dbReference type="InterPro" id="IPR013783">
    <property type="entry name" value="Ig-like_fold"/>
</dbReference>
<comment type="caution">
    <text evidence="2">The sequence shown here is derived from an EMBL/GenBank/DDBJ whole genome shotgun (WGS) entry which is preliminary data.</text>
</comment>
<feature type="domain" description="BACON" evidence="1">
    <location>
        <begin position="72"/>
        <end position="121"/>
    </location>
</feature>
<dbReference type="STRING" id="742817.HMPREF9449_01011"/>
<keyword evidence="3" id="KW-1185">Reference proteome</keyword>
<evidence type="ECO:0000313" key="2">
    <source>
        <dbReference type="EMBL" id="EHP48968.1"/>
    </source>
</evidence>
<dbReference type="Pfam" id="PF13004">
    <property type="entry name" value="BACON"/>
    <property type="match status" value="2"/>
</dbReference>
<dbReference type="Proteomes" id="UP000004892">
    <property type="component" value="Unassembled WGS sequence"/>
</dbReference>
<dbReference type="EMBL" id="ADMC01000015">
    <property type="protein sequence ID" value="EHP48968.1"/>
    <property type="molecule type" value="Genomic_DNA"/>
</dbReference>
<dbReference type="eggNOG" id="ENOG5033P2X">
    <property type="taxonomic scope" value="Bacteria"/>
</dbReference>
<gene>
    <name evidence="2" type="ORF">HMPREF9449_01011</name>
</gene>
<evidence type="ECO:0000313" key="3">
    <source>
        <dbReference type="Proteomes" id="UP000004892"/>
    </source>
</evidence>
<accession>H1DFH5</accession>
<organism evidence="2 3">
    <name type="scientific">Odoribacter laneus YIT 12061</name>
    <dbReference type="NCBI Taxonomy" id="742817"/>
    <lineage>
        <taxon>Bacteria</taxon>
        <taxon>Pseudomonadati</taxon>
        <taxon>Bacteroidota</taxon>
        <taxon>Bacteroidia</taxon>
        <taxon>Bacteroidales</taxon>
        <taxon>Odoribacteraceae</taxon>
        <taxon>Odoribacter</taxon>
    </lineage>
</organism>
<dbReference type="AlphaFoldDB" id="H1DFH5"/>
<dbReference type="GeneID" id="98068603"/>
<sequence length="320" mass="33514">AEATVTVTANEETQIRTAKVTFTAGEQTVNVTVTQAGKEAPVDELTPEKTQVDFTAEGGEEVVKVTATATFTAASSESWLTATAAEGKVTLNAAANTAEARTAKVTLTMGEKTAEITVNQAAPKVISYEDYIGTWTVSSSALEGNYTIVIAQKVAGESYTVAGWGKSVVATDAKYAFTMKYIPDQHAVAIYTEQDLGTYTDSDGIVYPVHLTGLIPSTGGKFSYVTTANPETSACMAGILNGDKVEWVGQEVSLSGGTKATYLGFCYFIENAEGGYLNFTVDFPFAQNPVMTKVSSNSASINAAVNGSEVAQSAVEAVAE</sequence>